<proteinExistence type="predicted"/>
<evidence type="ECO:0000313" key="1">
    <source>
        <dbReference type="EMBL" id="SNQ47080.1"/>
    </source>
</evidence>
<gene>
    <name evidence="1" type="ORF">FRACA_170040</name>
</gene>
<keyword evidence="2" id="KW-1185">Reference proteome</keyword>
<evidence type="ECO:0000313" key="2">
    <source>
        <dbReference type="Proteomes" id="UP000234331"/>
    </source>
</evidence>
<dbReference type="AlphaFoldDB" id="A0A2I2KN41"/>
<protein>
    <submittedName>
        <fullName evidence="1">Uncharacterized protein</fullName>
    </submittedName>
</protein>
<organism evidence="1 2">
    <name type="scientific">Frankia canadensis</name>
    <dbReference type="NCBI Taxonomy" id="1836972"/>
    <lineage>
        <taxon>Bacteria</taxon>
        <taxon>Bacillati</taxon>
        <taxon>Actinomycetota</taxon>
        <taxon>Actinomycetes</taxon>
        <taxon>Frankiales</taxon>
        <taxon>Frankiaceae</taxon>
        <taxon>Frankia</taxon>
    </lineage>
</organism>
<sequence length="104" mass="11795">MTAVPIVPVDQLEPTPAELTDARKSFADCDSYNDCKRELAIWAVHLDDLAAALARGDHDQAAHFIRIMRAALRVHDEWTARWRQSADIWDADYPAWPPGRELTV</sequence>
<dbReference type="EMBL" id="FZMO01000079">
    <property type="protein sequence ID" value="SNQ47080.1"/>
    <property type="molecule type" value="Genomic_DNA"/>
</dbReference>
<name>A0A2I2KN41_9ACTN</name>
<accession>A0A2I2KN41</accession>
<dbReference type="Proteomes" id="UP000234331">
    <property type="component" value="Unassembled WGS sequence"/>
</dbReference>
<reference evidence="1 2" key="1">
    <citation type="submission" date="2017-06" db="EMBL/GenBank/DDBJ databases">
        <authorList>
            <person name="Kim H.J."/>
            <person name="Triplett B.A."/>
        </authorList>
    </citation>
    <scope>NUCLEOTIDE SEQUENCE [LARGE SCALE GENOMIC DNA]</scope>
    <source>
        <strain evidence="1">FRACA_ARgP5</strain>
    </source>
</reference>
<dbReference type="RefSeq" id="WP_101830987.1">
    <property type="nucleotide sequence ID" value="NZ_FZMO01000079.1"/>
</dbReference>